<keyword evidence="6" id="KW-0381">Hypersensitive response</keyword>
<reference evidence="13" key="1">
    <citation type="submission" date="2023-03" db="EMBL/GenBank/DDBJ databases">
        <authorList>
            <person name="Julca I."/>
        </authorList>
    </citation>
    <scope>NUCLEOTIDE SEQUENCE</scope>
</reference>
<dbReference type="Pfam" id="PF23598">
    <property type="entry name" value="LRR_14"/>
    <property type="match status" value="1"/>
</dbReference>
<name>A0AAV1E521_OLDCO</name>
<comment type="subcellular location">
    <subcellularLocation>
        <location evidence="2">Cytoplasm</location>
    </subcellularLocation>
</comment>
<sequence>MSPGKKIISTLITSIHTALHQVNLLRDSKGIDRSMEQRRYGLLMLKMFVFSARKLGDNEYLISFLTKLQESVCKFEKDTKSRPDRSPGDEDPTDTDIVDEEADSFFGEMDGWYNTLLDTTLQPSSLTKDEVLEIINSFLENLVELRKLPAEPPISDVILDAMKSLGEQMKFLKNLILFVTQTQGNVELGEDLSSHARDVAVNAACILTRGAFVCDAESVEEISLATSTLVQSIKPIDPELCEAYTDALKSSKFARRLSDASTDQDTDGEDQLQELLEGLRSLRKMILKWQQQNELDVKIKEDIVAVVCNAGVFICSLYQKDGQFDLGTLHYLLEAVKMILAELGEKGSQVSMYSQLAFVDFLLEKLMEHMACDVEPTAKIRAQTIREEFVSLRSFLGDSVELRQDQEKFQPLWDRVLEVAYKVEDLVDYTMVGDLPSSLSASFDSIKEEINCIKSEIKVIRLPEIKVKKVTASQSLVQSANPSMSKEVVGFHNEADSIINRLKGPKKLQIVAIVGMPGIGKTTLAEKIYNSSSVSSKKITPVETDMTVYDVADKLRRNLKRRPYLIFLDDVWGAEVLESLLESFPDDFVGSRIMITSRYHDVAQEPLELGQLNKHESLELLGKQLFGGNGWPTELGDLGMKIADICDGLPLNVVIIAGLLKSRKPDDWMEILETLSSGDLSRRCMDTLELSYRNLPEHLKPCLLYLAAFEEDEQISVKRLVQLWIAEGFVRKVEEKRLSDVAEEYLEELICRSLILVNQRKFDGRVKSFRIHDLIYDFCLQKSKDEFLFHFLEGGYNELSDFNEPHNARRLCIHSHLKHLVESKVYCSRIHSLRFSKFKENVGMRHISQMMHIGQLLRVLDLEKIFLTHGIPSEIGLLVLLSYLGIGGEMLEVPPSIGNLSNLETFIINTKKEMGIALPESFWNLGKLKHFYVRGPSKAVLPMENLDNSSNLYELDRISGLIISSMDNMEGIMQKFPNIRRLSFLLDEFDKGGGRNKVDNHGESLINIVVPNLLVQLESLCIFADRTCASMFAFSFPDSLKKLNLGCFDIRGSSLLSIGKLPNLEVLKLGGLNIEGETWSMEPEDFPKLRFLRLYFLTLRSWSGSDDQFQCLEKLELQLCQELEDMPTCLENIFTLQMIKVFACSETVVGLVKKIVDVQVEDYGNSDLKLYIQDDLEDWGTEVDEPESNDLDDGY</sequence>
<dbReference type="FunFam" id="1.10.10.10:FF:000322">
    <property type="entry name" value="Probable disease resistance protein At1g63360"/>
    <property type="match status" value="1"/>
</dbReference>
<accession>A0AAV1E521</accession>
<dbReference type="InterPro" id="IPR038005">
    <property type="entry name" value="RX-like_CC"/>
</dbReference>
<feature type="region of interest" description="Disordered" evidence="11">
    <location>
        <begin position="76"/>
        <end position="97"/>
    </location>
</feature>
<keyword evidence="10" id="KW-0067">ATP-binding</keyword>
<dbReference type="Gene3D" id="3.40.50.300">
    <property type="entry name" value="P-loop containing nucleotide triphosphate hydrolases"/>
    <property type="match status" value="2"/>
</dbReference>
<evidence type="ECO:0000256" key="4">
    <source>
        <dbReference type="ARBA" id="ARBA00022490"/>
    </source>
</evidence>
<protein>
    <submittedName>
        <fullName evidence="13">OLC1v1016039C1</fullName>
    </submittedName>
</protein>
<dbReference type="CDD" id="cd14798">
    <property type="entry name" value="RX-CC_like"/>
    <property type="match status" value="1"/>
</dbReference>
<dbReference type="Gene3D" id="3.80.10.10">
    <property type="entry name" value="Ribonuclease Inhibitor"/>
    <property type="match status" value="1"/>
</dbReference>
<evidence type="ECO:0000256" key="1">
    <source>
        <dbReference type="ARBA" id="ARBA00002074"/>
    </source>
</evidence>
<keyword evidence="4" id="KW-0963">Cytoplasm</keyword>
<organism evidence="13 14">
    <name type="scientific">Oldenlandia corymbosa var. corymbosa</name>
    <dbReference type="NCBI Taxonomy" id="529605"/>
    <lineage>
        <taxon>Eukaryota</taxon>
        <taxon>Viridiplantae</taxon>
        <taxon>Streptophyta</taxon>
        <taxon>Embryophyta</taxon>
        <taxon>Tracheophyta</taxon>
        <taxon>Spermatophyta</taxon>
        <taxon>Magnoliopsida</taxon>
        <taxon>eudicotyledons</taxon>
        <taxon>Gunneridae</taxon>
        <taxon>Pentapetalae</taxon>
        <taxon>asterids</taxon>
        <taxon>lamiids</taxon>
        <taxon>Gentianales</taxon>
        <taxon>Rubiaceae</taxon>
        <taxon>Rubioideae</taxon>
        <taxon>Spermacoceae</taxon>
        <taxon>Hedyotis-Oldenlandia complex</taxon>
        <taxon>Oldenlandia</taxon>
    </lineage>
</organism>
<keyword evidence="5" id="KW-0433">Leucine-rich repeat</keyword>
<evidence type="ECO:0000313" key="14">
    <source>
        <dbReference type="Proteomes" id="UP001161247"/>
    </source>
</evidence>
<dbReference type="PRINTS" id="PR00364">
    <property type="entry name" value="DISEASERSIST"/>
</dbReference>
<dbReference type="Pfam" id="PF00931">
    <property type="entry name" value="NB-ARC"/>
    <property type="match status" value="2"/>
</dbReference>
<evidence type="ECO:0000256" key="5">
    <source>
        <dbReference type="ARBA" id="ARBA00022614"/>
    </source>
</evidence>
<dbReference type="InterPro" id="IPR002182">
    <property type="entry name" value="NB-ARC"/>
</dbReference>
<dbReference type="InterPro" id="IPR032675">
    <property type="entry name" value="LRR_dom_sf"/>
</dbReference>
<dbReference type="Gene3D" id="1.10.10.10">
    <property type="entry name" value="Winged helix-like DNA-binding domain superfamily/Winged helix DNA-binding domain"/>
    <property type="match status" value="1"/>
</dbReference>
<dbReference type="SUPFAM" id="SSF52540">
    <property type="entry name" value="P-loop containing nucleoside triphosphate hydrolases"/>
    <property type="match status" value="1"/>
</dbReference>
<dbReference type="PANTHER" id="PTHR23155">
    <property type="entry name" value="DISEASE RESISTANCE PROTEIN RP"/>
    <property type="match status" value="1"/>
</dbReference>
<evidence type="ECO:0000259" key="12">
    <source>
        <dbReference type="SMART" id="SM00382"/>
    </source>
</evidence>
<evidence type="ECO:0000256" key="10">
    <source>
        <dbReference type="ARBA" id="ARBA00022840"/>
    </source>
</evidence>
<feature type="domain" description="AAA+ ATPase" evidence="12">
    <location>
        <begin position="507"/>
        <end position="613"/>
    </location>
</feature>
<dbReference type="SUPFAM" id="SSF52058">
    <property type="entry name" value="L domain-like"/>
    <property type="match status" value="1"/>
</dbReference>
<dbReference type="SMART" id="SM00382">
    <property type="entry name" value="AAA"/>
    <property type="match status" value="1"/>
</dbReference>
<dbReference type="InterPro" id="IPR036388">
    <property type="entry name" value="WH-like_DNA-bd_sf"/>
</dbReference>
<proteinExistence type="inferred from homology"/>
<evidence type="ECO:0000256" key="3">
    <source>
        <dbReference type="ARBA" id="ARBA00008894"/>
    </source>
</evidence>
<comment type="similarity">
    <text evidence="3">Belongs to the disease resistance NB-LRR family.</text>
</comment>
<dbReference type="InterPro" id="IPR055414">
    <property type="entry name" value="LRR_R13L4/SHOC2-like"/>
</dbReference>
<evidence type="ECO:0000313" key="13">
    <source>
        <dbReference type="EMBL" id="CAI9115200.1"/>
    </source>
</evidence>
<evidence type="ECO:0000256" key="2">
    <source>
        <dbReference type="ARBA" id="ARBA00004496"/>
    </source>
</evidence>
<dbReference type="InterPro" id="IPR044974">
    <property type="entry name" value="Disease_R_plants"/>
</dbReference>
<dbReference type="PANTHER" id="PTHR23155:SF1152">
    <property type="entry name" value="AAA+ ATPASE DOMAIN-CONTAINING PROTEIN"/>
    <property type="match status" value="1"/>
</dbReference>
<evidence type="ECO:0000256" key="6">
    <source>
        <dbReference type="ARBA" id="ARBA00022667"/>
    </source>
</evidence>
<dbReference type="Gene3D" id="1.10.8.430">
    <property type="entry name" value="Helical domain of apoptotic protease-activating factors"/>
    <property type="match status" value="1"/>
</dbReference>
<dbReference type="InterPro" id="IPR027417">
    <property type="entry name" value="P-loop_NTPase"/>
</dbReference>
<evidence type="ECO:0000256" key="7">
    <source>
        <dbReference type="ARBA" id="ARBA00022737"/>
    </source>
</evidence>
<gene>
    <name evidence="13" type="ORF">OLC1_LOCUS21771</name>
</gene>
<dbReference type="GO" id="GO:0009626">
    <property type="term" value="P:plant-type hypersensitive response"/>
    <property type="evidence" value="ECO:0007669"/>
    <property type="project" value="UniProtKB-KW"/>
</dbReference>
<evidence type="ECO:0000256" key="9">
    <source>
        <dbReference type="ARBA" id="ARBA00022821"/>
    </source>
</evidence>
<evidence type="ECO:0000256" key="11">
    <source>
        <dbReference type="SAM" id="MobiDB-lite"/>
    </source>
</evidence>
<dbReference type="CDD" id="cd00009">
    <property type="entry name" value="AAA"/>
    <property type="match status" value="1"/>
</dbReference>
<dbReference type="Proteomes" id="UP001161247">
    <property type="component" value="Chromosome 8"/>
</dbReference>
<dbReference type="Gene3D" id="1.20.5.4130">
    <property type="match status" value="1"/>
</dbReference>
<keyword evidence="9" id="KW-0611">Plant defense</keyword>
<evidence type="ECO:0000256" key="8">
    <source>
        <dbReference type="ARBA" id="ARBA00022741"/>
    </source>
</evidence>
<keyword evidence="14" id="KW-1185">Reference proteome</keyword>
<dbReference type="AlphaFoldDB" id="A0AAV1E521"/>
<keyword evidence="7" id="KW-0677">Repeat</keyword>
<feature type="compositionally biased region" description="Basic and acidic residues" evidence="11">
    <location>
        <begin position="76"/>
        <end position="88"/>
    </location>
</feature>
<dbReference type="Pfam" id="PF23559">
    <property type="entry name" value="WHD_DRP"/>
    <property type="match status" value="1"/>
</dbReference>
<dbReference type="InterPro" id="IPR058922">
    <property type="entry name" value="WHD_DRP"/>
</dbReference>
<dbReference type="GO" id="GO:0005524">
    <property type="term" value="F:ATP binding"/>
    <property type="evidence" value="ECO:0007669"/>
    <property type="project" value="UniProtKB-KW"/>
</dbReference>
<dbReference type="InterPro" id="IPR042197">
    <property type="entry name" value="Apaf_helical"/>
</dbReference>
<keyword evidence="8" id="KW-0547">Nucleotide-binding</keyword>
<dbReference type="EMBL" id="OX459125">
    <property type="protein sequence ID" value="CAI9115200.1"/>
    <property type="molecule type" value="Genomic_DNA"/>
</dbReference>
<dbReference type="InterPro" id="IPR003593">
    <property type="entry name" value="AAA+_ATPase"/>
</dbReference>
<comment type="function">
    <text evidence="1">Confers resistance to late blight (Phytophthora infestans) races carrying the avirulence gene Avr1. Resistance proteins guard the plant against pathogens that contain an appropriate avirulence protein via an indirect interaction with this avirulence protein. That triggers a defense system including the hypersensitive response, which restricts the pathogen growth.</text>
</comment>
<dbReference type="GO" id="GO:0005737">
    <property type="term" value="C:cytoplasm"/>
    <property type="evidence" value="ECO:0007669"/>
    <property type="project" value="UniProtKB-SubCell"/>
</dbReference>
<dbReference type="GO" id="GO:0043531">
    <property type="term" value="F:ADP binding"/>
    <property type="evidence" value="ECO:0007669"/>
    <property type="project" value="InterPro"/>
</dbReference>